<dbReference type="Pfam" id="PF13177">
    <property type="entry name" value="DNA_pol3_delta2"/>
    <property type="match status" value="1"/>
</dbReference>
<evidence type="ECO:0000256" key="4">
    <source>
        <dbReference type="ARBA" id="ARBA00022833"/>
    </source>
</evidence>
<comment type="function">
    <text evidence="8">DNA polymerase III is a complex, multichain enzyme responsible for most of the replicative synthesis in bacteria. This DNA polymerase also exhibits 3' to 5' exonuclease activity.</text>
</comment>
<dbReference type="RefSeq" id="WP_353306318.1">
    <property type="nucleotide sequence ID" value="NZ_AP028955.1"/>
</dbReference>
<dbReference type="InterPro" id="IPR003593">
    <property type="entry name" value="AAA+_ATPase"/>
</dbReference>
<proteinExistence type="inferred from homology"/>
<comment type="subunit">
    <text evidence="8">DNA polymerase III contains a core (composed of alpha, epsilon and theta chains) that associates with a tau subunit. This core dimerizes to form the POLIII' complex. PolIII' associates with the gamma complex (composed of gamma, delta, delta', psi and chi chains) and with the beta chain to form the complete DNA polymerase III complex.</text>
</comment>
<evidence type="ECO:0000256" key="3">
    <source>
        <dbReference type="ARBA" id="ARBA00022741"/>
    </source>
</evidence>
<keyword evidence="3 8" id="KW-0547">Nucleotide-binding</keyword>
<comment type="catalytic activity">
    <reaction evidence="7 8">
        <text>DNA(n) + a 2'-deoxyribonucleoside 5'-triphosphate = DNA(n+1) + diphosphate</text>
        <dbReference type="Rhea" id="RHEA:22508"/>
        <dbReference type="Rhea" id="RHEA-COMP:17339"/>
        <dbReference type="Rhea" id="RHEA-COMP:17340"/>
        <dbReference type="ChEBI" id="CHEBI:33019"/>
        <dbReference type="ChEBI" id="CHEBI:61560"/>
        <dbReference type="ChEBI" id="CHEBI:173112"/>
        <dbReference type="EC" id="2.7.7.7"/>
    </reaction>
</comment>
<dbReference type="PANTHER" id="PTHR11669:SF0">
    <property type="entry name" value="PROTEIN STICHEL-LIKE 2"/>
    <property type="match status" value="1"/>
</dbReference>
<organism evidence="10 11">
    <name type="scientific">Spiroplasma ixodetis</name>
    <dbReference type="NCBI Taxonomy" id="2141"/>
    <lineage>
        <taxon>Bacteria</taxon>
        <taxon>Bacillati</taxon>
        <taxon>Mycoplasmatota</taxon>
        <taxon>Mollicutes</taxon>
        <taxon>Entomoplasmatales</taxon>
        <taxon>Spiroplasmataceae</taxon>
        <taxon>Spiroplasma</taxon>
    </lineage>
</organism>
<name>A0ABM8JJX4_9MOLU</name>
<evidence type="ECO:0000256" key="1">
    <source>
        <dbReference type="ARBA" id="ARBA00006360"/>
    </source>
</evidence>
<dbReference type="InterPro" id="IPR027417">
    <property type="entry name" value="P-loop_NTPase"/>
</dbReference>
<dbReference type="InterPro" id="IPR012763">
    <property type="entry name" value="DNA_pol_III_sug/sutau_N"/>
</dbReference>
<dbReference type="EMBL" id="AP028955">
    <property type="protein sequence ID" value="BET37430.1"/>
    <property type="molecule type" value="Genomic_DNA"/>
</dbReference>
<evidence type="ECO:0000313" key="10">
    <source>
        <dbReference type="EMBL" id="BET37430.1"/>
    </source>
</evidence>
<evidence type="ECO:0000256" key="7">
    <source>
        <dbReference type="ARBA" id="ARBA00049244"/>
    </source>
</evidence>
<evidence type="ECO:0000313" key="11">
    <source>
        <dbReference type="Proteomes" id="UP001473424"/>
    </source>
</evidence>
<dbReference type="PANTHER" id="PTHR11669">
    <property type="entry name" value="REPLICATION FACTOR C / DNA POLYMERASE III GAMMA-TAU SUBUNIT"/>
    <property type="match status" value="1"/>
</dbReference>
<dbReference type="SMART" id="SM00382">
    <property type="entry name" value="AAA"/>
    <property type="match status" value="1"/>
</dbReference>
<dbReference type="InterPro" id="IPR050238">
    <property type="entry name" value="DNA_Rep/Repair_Clamp_Loader"/>
</dbReference>
<comment type="similarity">
    <text evidence="1 8">Belongs to the DnaX/STICHEL family.</text>
</comment>
<keyword evidence="4" id="KW-0862">Zinc</keyword>
<dbReference type="Gene3D" id="3.40.50.300">
    <property type="entry name" value="P-loop containing nucleotide triphosphate hydrolases"/>
    <property type="match status" value="1"/>
</dbReference>
<keyword evidence="2" id="KW-0479">Metal-binding</keyword>
<sequence length="588" mass="68355">MKHKSFYRKYRPNSFSEIISQDNIVTILKNSILNNSFNHAYLFSGSKGTGKTSTAKIFAKAINCQNNIDGDACNTCENCINISSNNCIDILEIDGASNNGVDEIRSIRDNINLLPMNFKYKVYIIDEVHMLTTSAFNALLKTLEEPPQHIIFILATTEPYKVIPTIISRCLWFEFKKININETKKHFIDVLTKEKINFEVEAVEELAILSEGSLRDGLNYLEKTFNYGNNITLKNVEKIFFVLSTKNKILFLINIFNCNIEQVIKQLILFDEYTIQYKKNIIDFIYILEEILIYAITKKTELLKMINIQQVNIFSEVVKSDLLLILNSFNEILIQEDVDDLKPILILKILNLIKNFDNKYSLNYLEKAKIYIMNIENKSINLNSKDEITKNLKKSEIDKNNEELTSILVKEENTNIKEKEIFDVPTVKNLKNDEIIDKAINLILQADKNIRKEVSEKWKNISKFINDNKFRNITKVYINTIIAAASTNGIIIITKNIIQSDLINQSFLSKEHREFLNILLENEYMIYALDKNQWQETRKKYQELLTKKILPKPVDIVISKPVIESFTNVDRDPTLNFIKKIFTEIEEI</sequence>
<keyword evidence="8" id="KW-0235">DNA replication</keyword>
<dbReference type="Gene3D" id="1.10.8.60">
    <property type="match status" value="1"/>
</dbReference>
<keyword evidence="6 8" id="KW-0239">DNA-directed DNA polymerase</keyword>
<evidence type="ECO:0000256" key="6">
    <source>
        <dbReference type="ARBA" id="ARBA00022932"/>
    </source>
</evidence>
<keyword evidence="5 8" id="KW-0067">ATP-binding</keyword>
<protein>
    <recommendedName>
        <fullName evidence="8">DNA polymerase III subunit gamma/tau</fullName>
        <ecNumber evidence="8">2.7.7.7</ecNumber>
    </recommendedName>
</protein>
<dbReference type="InterPro" id="IPR045085">
    <property type="entry name" value="HLD_clamp_pol_III_gamma_tau"/>
</dbReference>
<evidence type="ECO:0000256" key="2">
    <source>
        <dbReference type="ARBA" id="ARBA00022723"/>
    </source>
</evidence>
<gene>
    <name evidence="8 10" type="primary">dnaX</name>
    <name evidence="10" type="ORF">SAP269_00190</name>
</gene>
<evidence type="ECO:0000259" key="9">
    <source>
        <dbReference type="SMART" id="SM00382"/>
    </source>
</evidence>
<dbReference type="EC" id="2.7.7.7" evidence="8"/>
<keyword evidence="8" id="KW-0808">Transferase</keyword>
<dbReference type="Pfam" id="PF22608">
    <property type="entry name" value="DNAX_ATPase_lid"/>
    <property type="match status" value="1"/>
</dbReference>
<reference evidence="11" key="1">
    <citation type="journal article" date="2024" name="FEMS Microbiol. Lett.">
        <title>Genomic insights into Spiroplasma endosymbionts that induce male-killing and protective phenotypes in the pea aphid.</title>
        <authorList>
            <person name="Arai H."/>
            <person name="Legeai F."/>
            <person name="Kageyama D."/>
            <person name="Sugio A."/>
            <person name="Simon J.C."/>
        </authorList>
    </citation>
    <scope>NUCLEOTIDE SEQUENCE [LARGE SCALE GENOMIC DNA]</scope>
    <source>
        <strain evidence="11">sAp269</strain>
    </source>
</reference>
<evidence type="ECO:0000256" key="8">
    <source>
        <dbReference type="RuleBase" id="RU364063"/>
    </source>
</evidence>
<dbReference type="Proteomes" id="UP001473424">
    <property type="component" value="Chromosome"/>
</dbReference>
<keyword evidence="11" id="KW-1185">Reference proteome</keyword>
<feature type="domain" description="AAA+ ATPase" evidence="9">
    <location>
        <begin position="37"/>
        <end position="185"/>
    </location>
</feature>
<dbReference type="SUPFAM" id="SSF52540">
    <property type="entry name" value="P-loop containing nucleoside triphosphate hydrolases"/>
    <property type="match status" value="1"/>
</dbReference>
<dbReference type="CDD" id="cd00009">
    <property type="entry name" value="AAA"/>
    <property type="match status" value="1"/>
</dbReference>
<accession>A0ABM8JJX4</accession>
<dbReference type="NCBIfam" id="TIGR02397">
    <property type="entry name" value="dnaX_nterm"/>
    <property type="match status" value="1"/>
</dbReference>
<keyword evidence="8" id="KW-0548">Nucleotidyltransferase</keyword>
<evidence type="ECO:0000256" key="5">
    <source>
        <dbReference type="ARBA" id="ARBA00022840"/>
    </source>
</evidence>